<name>D5V2B4_ARCNC</name>
<evidence type="ECO:0000313" key="3">
    <source>
        <dbReference type="Proteomes" id="UP000000939"/>
    </source>
</evidence>
<dbReference type="KEGG" id="ant:Arnit_0682"/>
<sequence>MCLVISLLSFAIAYNFYDSKNLMPTIISFTIGIFFLLLMIRNIKNERSKRKN</sequence>
<dbReference type="STRING" id="572480.Arnit_0682"/>
<gene>
    <name evidence="2" type="ordered locus">Arnit_0682</name>
</gene>
<protein>
    <submittedName>
        <fullName evidence="2">Uncharacterized protein</fullName>
    </submittedName>
</protein>
<dbReference type="EMBL" id="CP001999">
    <property type="protein sequence ID" value="ADG92347.1"/>
    <property type="molecule type" value="Genomic_DNA"/>
</dbReference>
<accession>D5V2B4</accession>
<keyword evidence="1" id="KW-1133">Transmembrane helix</keyword>
<dbReference type="Proteomes" id="UP000000939">
    <property type="component" value="Chromosome"/>
</dbReference>
<evidence type="ECO:0000313" key="2">
    <source>
        <dbReference type="EMBL" id="ADG92347.1"/>
    </source>
</evidence>
<evidence type="ECO:0000256" key="1">
    <source>
        <dbReference type="SAM" id="Phobius"/>
    </source>
</evidence>
<keyword evidence="1" id="KW-0812">Transmembrane</keyword>
<feature type="transmembrane region" description="Helical" evidence="1">
    <location>
        <begin position="23"/>
        <end position="43"/>
    </location>
</feature>
<dbReference type="RefSeq" id="WP_013134492.1">
    <property type="nucleotide sequence ID" value="NC_014166.1"/>
</dbReference>
<dbReference type="HOGENOM" id="CLU_3076221_0_0_7"/>
<organism evidence="2 3">
    <name type="scientific">Arcobacter nitrofigilis (strain ATCC 33309 / DSM 7299 / CCUG 15893 / LMG 7604 / NCTC 12251 / CI)</name>
    <name type="common">Campylobacter nitrofigilis</name>
    <dbReference type="NCBI Taxonomy" id="572480"/>
    <lineage>
        <taxon>Bacteria</taxon>
        <taxon>Pseudomonadati</taxon>
        <taxon>Campylobacterota</taxon>
        <taxon>Epsilonproteobacteria</taxon>
        <taxon>Campylobacterales</taxon>
        <taxon>Arcobacteraceae</taxon>
        <taxon>Arcobacter</taxon>
    </lineage>
</organism>
<reference evidence="2 3" key="1">
    <citation type="journal article" date="2010" name="Stand. Genomic Sci.">
        <title>Complete genome sequence of Arcobacter nitrofigilis type strain (CI).</title>
        <authorList>
            <person name="Pati A."/>
            <person name="Gronow S."/>
            <person name="Lapidus A."/>
            <person name="Copeland A."/>
            <person name="Glavina Del Rio T."/>
            <person name="Nolan M."/>
            <person name="Lucas S."/>
            <person name="Tice H."/>
            <person name="Cheng J.F."/>
            <person name="Han C."/>
            <person name="Chertkov O."/>
            <person name="Bruce D."/>
            <person name="Tapia R."/>
            <person name="Goodwin L."/>
            <person name="Pitluck S."/>
            <person name="Liolios K."/>
            <person name="Ivanova N."/>
            <person name="Mavromatis K."/>
            <person name="Chen A."/>
            <person name="Palaniappan K."/>
            <person name="Land M."/>
            <person name="Hauser L."/>
            <person name="Chang Y.J."/>
            <person name="Jeffries C.D."/>
            <person name="Detter J.C."/>
            <person name="Rohde M."/>
            <person name="Goker M."/>
            <person name="Bristow J."/>
            <person name="Eisen J.A."/>
            <person name="Markowitz V."/>
            <person name="Hugenholtz P."/>
            <person name="Klenk H.P."/>
            <person name="Kyrpides N.C."/>
        </authorList>
    </citation>
    <scope>NUCLEOTIDE SEQUENCE [LARGE SCALE GENOMIC DNA]</scope>
    <source>
        <strain evidence="3">ATCC 33309 / DSM 7299 / CCUG 15893 / LMG 7604 / NCTC 12251 / CI</strain>
    </source>
</reference>
<proteinExistence type="predicted"/>
<keyword evidence="3" id="KW-1185">Reference proteome</keyword>
<keyword evidence="1" id="KW-0472">Membrane</keyword>
<dbReference type="AlphaFoldDB" id="D5V2B4"/>